<sequence>MKRVWAKKRQVLAHGQTCSLLLLRIPGKRNQRIIVRQKLLLPHATPIQRLDPFPALRRQTLRGSLRSTHEACAKVPEDTQQENIVRKDYHTKKDTGIFQPIVFTYSSKTIQMKTDLEKNYQDGISVRKARPPPRLTSCLDNGLHSKPNSAPSGTDFN</sequence>
<reference evidence="2 3" key="1">
    <citation type="submission" date="2024-06" db="EMBL/GenBank/DDBJ databases">
        <title>The draft genome of Grus japonensis, version 3.</title>
        <authorList>
            <person name="Nabeshima K."/>
            <person name="Suzuki S."/>
            <person name="Onuma M."/>
        </authorList>
    </citation>
    <scope>NUCLEOTIDE SEQUENCE [LARGE SCALE GENOMIC DNA]</scope>
    <source>
        <strain evidence="2 3">451A</strain>
    </source>
</reference>
<dbReference type="Proteomes" id="UP001623348">
    <property type="component" value="Unassembled WGS sequence"/>
</dbReference>
<name>A0ABC9VZ47_GRUJA</name>
<evidence type="ECO:0000256" key="1">
    <source>
        <dbReference type="SAM" id="MobiDB-lite"/>
    </source>
</evidence>
<feature type="region of interest" description="Disordered" evidence="1">
    <location>
        <begin position="123"/>
        <end position="157"/>
    </location>
</feature>
<accession>A0ABC9VZ47</accession>
<organism evidence="2 3">
    <name type="scientific">Grus japonensis</name>
    <name type="common">Japanese crane</name>
    <name type="synonym">Red-crowned crane</name>
    <dbReference type="NCBI Taxonomy" id="30415"/>
    <lineage>
        <taxon>Eukaryota</taxon>
        <taxon>Metazoa</taxon>
        <taxon>Chordata</taxon>
        <taxon>Craniata</taxon>
        <taxon>Vertebrata</taxon>
        <taxon>Euteleostomi</taxon>
        <taxon>Archelosauria</taxon>
        <taxon>Archosauria</taxon>
        <taxon>Dinosauria</taxon>
        <taxon>Saurischia</taxon>
        <taxon>Theropoda</taxon>
        <taxon>Coelurosauria</taxon>
        <taxon>Aves</taxon>
        <taxon>Neognathae</taxon>
        <taxon>Neoaves</taxon>
        <taxon>Gruiformes</taxon>
        <taxon>Gruidae</taxon>
        <taxon>Grus</taxon>
    </lineage>
</organism>
<evidence type="ECO:0000313" key="2">
    <source>
        <dbReference type="EMBL" id="GAB0178649.1"/>
    </source>
</evidence>
<evidence type="ECO:0000313" key="3">
    <source>
        <dbReference type="Proteomes" id="UP001623348"/>
    </source>
</evidence>
<comment type="caution">
    <text evidence="2">The sequence shown here is derived from an EMBL/GenBank/DDBJ whole genome shotgun (WGS) entry which is preliminary data.</text>
</comment>
<dbReference type="EMBL" id="BAAFJT010000001">
    <property type="protein sequence ID" value="GAB0178649.1"/>
    <property type="molecule type" value="Genomic_DNA"/>
</dbReference>
<protein>
    <submittedName>
        <fullName evidence="2">Uncharacterized protein</fullName>
    </submittedName>
</protein>
<dbReference type="AlphaFoldDB" id="A0ABC9VZ47"/>
<proteinExistence type="predicted"/>
<keyword evidence="3" id="KW-1185">Reference proteome</keyword>
<feature type="compositionally biased region" description="Polar residues" evidence="1">
    <location>
        <begin position="146"/>
        <end position="157"/>
    </location>
</feature>
<gene>
    <name evidence="2" type="ORF">GRJ2_000330200</name>
</gene>